<evidence type="ECO:0000313" key="2">
    <source>
        <dbReference type="EMBL" id="BCB73533.1"/>
    </source>
</evidence>
<dbReference type="AlphaFoldDB" id="A0A6F8XIA3"/>
<organism evidence="2 3">
    <name type="scientific">Vreelandella aquamarina</name>
    <dbReference type="NCBI Taxonomy" id="77097"/>
    <lineage>
        <taxon>Bacteria</taxon>
        <taxon>Pseudomonadati</taxon>
        <taxon>Pseudomonadota</taxon>
        <taxon>Gammaproteobacteria</taxon>
        <taxon>Oceanospirillales</taxon>
        <taxon>Halomonadaceae</taxon>
        <taxon>Vreelandella</taxon>
    </lineage>
</organism>
<keyword evidence="1" id="KW-0732">Signal</keyword>
<dbReference type="EMBL" id="AP022869">
    <property type="protein sequence ID" value="BCB73533.1"/>
    <property type="molecule type" value="Genomic_DNA"/>
</dbReference>
<name>A0A6F8XIA3_9GAMM</name>
<dbReference type="Pfam" id="PF03923">
    <property type="entry name" value="Lipoprotein_16"/>
    <property type="match status" value="1"/>
</dbReference>
<evidence type="ECO:0000256" key="1">
    <source>
        <dbReference type="SAM" id="SignalP"/>
    </source>
</evidence>
<keyword evidence="2" id="KW-0449">Lipoprotein</keyword>
<evidence type="ECO:0000313" key="3">
    <source>
        <dbReference type="Proteomes" id="UP000501053"/>
    </source>
</evidence>
<keyword evidence="3" id="KW-1185">Reference proteome</keyword>
<dbReference type="InterPro" id="IPR006311">
    <property type="entry name" value="TAT_signal"/>
</dbReference>
<sequence>MIAESFMRRRHFLRASGALLTTLLLAGCASPQYLQLNPTRSANVPQTGSGQQVTVVAVDARPSEVIGTRTGGNMSTAQIIVSSHELIPRLQAEAERAARDMGFTPTREAAQGRPSLTLELASLHYGRGDSGQPLIDEARIEGVFRAIAQNQGTTYTGTYTSRRTQGYALKPGEDANTRMLNDLLSDGLNRAFSDPELGRLLAR</sequence>
<reference evidence="2 3" key="1">
    <citation type="submission" date="2020-03" db="EMBL/GenBank/DDBJ databases">
        <title>Complete Genome Sequence of Halomonas meridiana strain Eplume2, isolated from hydrothermal-plume in the north east Pacific Ocean.</title>
        <authorList>
            <person name="Kurihara Y."/>
            <person name="Kawai S."/>
            <person name="Sakai A."/>
            <person name="Galipon J."/>
            <person name="Arakawa K."/>
        </authorList>
    </citation>
    <scope>NUCLEOTIDE SEQUENCE [LARGE SCALE GENOMIC DNA]</scope>
    <source>
        <strain evidence="2 3">Eplume2</strain>
    </source>
</reference>
<gene>
    <name evidence="2" type="ORF">HMEPL2_38840</name>
</gene>
<dbReference type="InterPro" id="IPR005619">
    <property type="entry name" value="Uncharacterised_YajG"/>
</dbReference>
<protein>
    <submittedName>
        <fullName evidence="2">Lipoprotein</fullName>
    </submittedName>
</protein>
<proteinExistence type="predicted"/>
<accession>A0A6F8XIA3</accession>
<dbReference type="PROSITE" id="PS51318">
    <property type="entry name" value="TAT"/>
    <property type="match status" value="1"/>
</dbReference>
<dbReference type="Proteomes" id="UP000501053">
    <property type="component" value="Chromosome"/>
</dbReference>
<feature type="chain" id="PRO_5026127593" evidence="1">
    <location>
        <begin position="27"/>
        <end position="203"/>
    </location>
</feature>
<feature type="signal peptide" evidence="1">
    <location>
        <begin position="1"/>
        <end position="26"/>
    </location>
</feature>